<dbReference type="SUPFAM" id="SSF55874">
    <property type="entry name" value="ATPase domain of HSP90 chaperone/DNA topoisomerase II/histidine kinase"/>
    <property type="match status" value="1"/>
</dbReference>
<dbReference type="FunFam" id="3.30.565.10:FF:000078">
    <property type="entry name" value="Two-component sensor histidine kinase"/>
    <property type="match status" value="1"/>
</dbReference>
<name>A0A3N0VLJ8_9GAMM</name>
<evidence type="ECO:0000256" key="3">
    <source>
        <dbReference type="ARBA" id="ARBA00012438"/>
    </source>
</evidence>
<evidence type="ECO:0000256" key="9">
    <source>
        <dbReference type="ARBA" id="ARBA00022989"/>
    </source>
</evidence>
<feature type="domain" description="HPt" evidence="17">
    <location>
        <begin position="890"/>
        <end position="984"/>
    </location>
</feature>
<dbReference type="RefSeq" id="WP_123210488.1">
    <property type="nucleotide sequence ID" value="NZ_RJVO01000001.1"/>
</dbReference>
<dbReference type="Gene3D" id="3.40.50.2300">
    <property type="match status" value="1"/>
</dbReference>
<dbReference type="SUPFAM" id="SSF47226">
    <property type="entry name" value="Histidine-containing phosphotransfer domain, HPT domain"/>
    <property type="match status" value="1"/>
</dbReference>
<dbReference type="PANTHER" id="PTHR45339:SF1">
    <property type="entry name" value="HYBRID SIGNAL TRANSDUCTION HISTIDINE KINASE J"/>
    <property type="match status" value="1"/>
</dbReference>
<organism evidence="18 19">
    <name type="scientific">Stagnimonas aquatica</name>
    <dbReference type="NCBI Taxonomy" id="2689987"/>
    <lineage>
        <taxon>Bacteria</taxon>
        <taxon>Pseudomonadati</taxon>
        <taxon>Pseudomonadota</taxon>
        <taxon>Gammaproteobacteria</taxon>
        <taxon>Nevskiales</taxon>
        <taxon>Nevskiaceae</taxon>
        <taxon>Stagnimonas</taxon>
    </lineage>
</organism>
<dbReference type="Pfam" id="PF00512">
    <property type="entry name" value="HisKA"/>
    <property type="match status" value="1"/>
</dbReference>
<evidence type="ECO:0000256" key="4">
    <source>
        <dbReference type="ARBA" id="ARBA00022475"/>
    </source>
</evidence>
<keyword evidence="7" id="KW-0547">Nucleotide-binding</keyword>
<evidence type="ECO:0000259" key="15">
    <source>
        <dbReference type="PROSITE" id="PS50109"/>
    </source>
</evidence>
<dbReference type="SUPFAM" id="SSF52172">
    <property type="entry name" value="CheY-like"/>
    <property type="match status" value="1"/>
</dbReference>
<keyword evidence="5 13" id="KW-0597">Phosphoprotein</keyword>
<accession>A0A3N0VLJ8</accession>
<dbReference type="InParanoid" id="A0A3N0VLJ8"/>
<dbReference type="CDD" id="cd17546">
    <property type="entry name" value="REC_hyHK_CKI1_RcsC-like"/>
    <property type="match status" value="1"/>
</dbReference>
<dbReference type="Gene3D" id="1.20.120.160">
    <property type="entry name" value="HPT domain"/>
    <property type="match status" value="1"/>
</dbReference>
<dbReference type="CDD" id="cd00088">
    <property type="entry name" value="HPT"/>
    <property type="match status" value="1"/>
</dbReference>
<dbReference type="PRINTS" id="PR00344">
    <property type="entry name" value="BCTRLSENSOR"/>
</dbReference>
<dbReference type="InterPro" id="IPR003661">
    <property type="entry name" value="HisK_dim/P_dom"/>
</dbReference>
<dbReference type="Pfam" id="PF01627">
    <property type="entry name" value="Hpt"/>
    <property type="match status" value="1"/>
</dbReference>
<dbReference type="PROSITE" id="PS50894">
    <property type="entry name" value="HPT"/>
    <property type="match status" value="1"/>
</dbReference>
<dbReference type="SMART" id="SM00388">
    <property type="entry name" value="HisKA"/>
    <property type="match status" value="1"/>
</dbReference>
<evidence type="ECO:0000256" key="14">
    <source>
        <dbReference type="SAM" id="Phobius"/>
    </source>
</evidence>
<dbReference type="GO" id="GO:0005524">
    <property type="term" value="F:ATP binding"/>
    <property type="evidence" value="ECO:0007669"/>
    <property type="project" value="UniProtKB-KW"/>
</dbReference>
<dbReference type="InterPro" id="IPR005467">
    <property type="entry name" value="His_kinase_dom"/>
</dbReference>
<dbReference type="InterPro" id="IPR036890">
    <property type="entry name" value="HATPase_C_sf"/>
</dbReference>
<dbReference type="Gene3D" id="3.30.565.10">
    <property type="entry name" value="Histidine kinase-like ATPase, C-terminal domain"/>
    <property type="match status" value="1"/>
</dbReference>
<reference evidence="18 19" key="1">
    <citation type="submission" date="2018-10" db="EMBL/GenBank/DDBJ databases">
        <authorList>
            <person name="Chen W.-M."/>
        </authorList>
    </citation>
    <scope>NUCLEOTIDE SEQUENCE [LARGE SCALE GENOMIC DNA]</scope>
    <source>
        <strain evidence="18 19">THS-13</strain>
    </source>
</reference>
<evidence type="ECO:0000256" key="5">
    <source>
        <dbReference type="ARBA" id="ARBA00022553"/>
    </source>
</evidence>
<dbReference type="Pfam" id="PF02518">
    <property type="entry name" value="HATPase_c"/>
    <property type="match status" value="1"/>
</dbReference>
<comment type="caution">
    <text evidence="18">The sequence shown here is derived from an EMBL/GenBank/DDBJ whole genome shotgun (WGS) entry which is preliminary data.</text>
</comment>
<evidence type="ECO:0000256" key="8">
    <source>
        <dbReference type="ARBA" id="ARBA00022840"/>
    </source>
</evidence>
<dbReference type="CDD" id="cd00082">
    <property type="entry name" value="HisKA"/>
    <property type="match status" value="1"/>
</dbReference>
<evidence type="ECO:0000313" key="19">
    <source>
        <dbReference type="Proteomes" id="UP000282106"/>
    </source>
</evidence>
<dbReference type="EC" id="2.7.13.3" evidence="3"/>
<sequence>MHARTVAAPRLGRLSLRWKLLLVLGLLLGAVHSFLGYLGYRNLVEHNERQARGDFDSYQALLGALLEQSLREQERLAAQIGAAVNAADLRTGRASESLAVDLVADLTAIEFFDRHGTPLAVWDWSESPVTGAALPSARQAARQAALRAVAREHRPQHFLYCQKQCVQQVFVPAFDRDGVEVIIRVGRSLASSLLAFKQLAGADVALLVRLDAPPIEPTPPLWGRQLMAVTDAARLLPLLRAYGQAAAAPLVGRLGQLPDPTRQLVLSIKPLSVSVVGGQAEALFVKDDSAAAARIRQDVLRFESVAVLGLLVSAAVVFLLLMPSLRRLRAVSLALPLLAEQRFAEARALMLASQRHLGWRDEIDGLNRIALALSDKLERLMGAEAASEAKSRFLAVMSHEIRTPMNGILGLLELLQLSPLSPEQQERVRVIRHSATTLLAVLDDVLDFSKIEAGQIRIEWRPVALRELVEGCLLTFASAAYEKRLRLVMYVDPVLPTVVRADPVRLRQILFNLCSNAIKFTARGRVLVRIEPLAVTDDRARIRLRVADTGIGMGPEVRQRLFRPFQQGELSTTRRYGGTGLGLSICKALVEAMGGRIEVDSSPGEGSEFRVELDLPLGETAPPLWSAELLRGVAVAVSLRDEAECEVLTSYLRSAGATLVAADSPEHRDYWLEEDSSREAIHLRRHGDPPDRYRNLERPLRAALLLDALALLSGRRARVSAEVDADTPGALPAPVVSASEAERQGRLILVAEDHPTNRLVIGAQLQRLGYAAELAEDGVQALARLAGRDYAALLTDLHMPEMDGFRLAREIRALEAVGQRPGRLPIIALTADALSGEIEQCRAVGMDDFLLKPATLEHLAARLRRWVPARAPHSTPPVDFEALRAIHGDDPELLELVLQDFQRINAPLFAELAQAGEQGAQPRLLGLAHKLKGSVRFVGAPALASALAQLEEGLRGPLAPEQLRAALAQVLSAYAELSDWLQQRRSQPRP</sequence>
<gene>
    <name evidence="18" type="ORF">ED208_03680</name>
</gene>
<dbReference type="InterPro" id="IPR003594">
    <property type="entry name" value="HATPase_dom"/>
</dbReference>
<evidence type="ECO:0000256" key="11">
    <source>
        <dbReference type="ARBA" id="ARBA00023136"/>
    </source>
</evidence>
<feature type="domain" description="Histidine kinase" evidence="15">
    <location>
        <begin position="396"/>
        <end position="617"/>
    </location>
</feature>
<dbReference type="InterPro" id="IPR036097">
    <property type="entry name" value="HisK_dim/P_sf"/>
</dbReference>
<dbReference type="FunCoup" id="A0A3N0VLJ8">
    <property type="interactions" value="262"/>
</dbReference>
<dbReference type="PROSITE" id="PS50109">
    <property type="entry name" value="HIS_KIN"/>
    <property type="match status" value="1"/>
</dbReference>
<evidence type="ECO:0000256" key="12">
    <source>
        <dbReference type="PROSITE-ProRule" id="PRU00110"/>
    </source>
</evidence>
<feature type="modified residue" description="Phosphohistidine" evidence="12">
    <location>
        <position position="929"/>
    </location>
</feature>
<dbReference type="GO" id="GO:0005886">
    <property type="term" value="C:plasma membrane"/>
    <property type="evidence" value="ECO:0007669"/>
    <property type="project" value="UniProtKB-SubCell"/>
</dbReference>
<evidence type="ECO:0000313" key="18">
    <source>
        <dbReference type="EMBL" id="ROH93633.1"/>
    </source>
</evidence>
<evidence type="ECO:0000256" key="10">
    <source>
        <dbReference type="ARBA" id="ARBA00023012"/>
    </source>
</evidence>
<dbReference type="EMBL" id="RJVO01000001">
    <property type="protein sequence ID" value="ROH93633.1"/>
    <property type="molecule type" value="Genomic_DNA"/>
</dbReference>
<dbReference type="InterPro" id="IPR008207">
    <property type="entry name" value="Sig_transdc_His_kin_Hpt_dom"/>
</dbReference>
<keyword evidence="6 14" id="KW-0812">Transmembrane</keyword>
<dbReference type="GO" id="GO:0000155">
    <property type="term" value="F:phosphorelay sensor kinase activity"/>
    <property type="evidence" value="ECO:0007669"/>
    <property type="project" value="InterPro"/>
</dbReference>
<keyword evidence="10" id="KW-0902">Two-component regulatory system</keyword>
<evidence type="ECO:0000259" key="16">
    <source>
        <dbReference type="PROSITE" id="PS50110"/>
    </source>
</evidence>
<dbReference type="InterPro" id="IPR036641">
    <property type="entry name" value="HPT_dom_sf"/>
</dbReference>
<dbReference type="InterPro" id="IPR004358">
    <property type="entry name" value="Sig_transdc_His_kin-like_C"/>
</dbReference>
<proteinExistence type="predicted"/>
<keyword evidence="19" id="KW-1185">Reference proteome</keyword>
<comment type="subcellular location">
    <subcellularLocation>
        <location evidence="2">Cell membrane</location>
        <topology evidence="2">Multi-pass membrane protein</topology>
    </subcellularLocation>
</comment>
<dbReference type="SMART" id="SM00448">
    <property type="entry name" value="REC"/>
    <property type="match status" value="1"/>
</dbReference>
<dbReference type="InterPro" id="IPR011006">
    <property type="entry name" value="CheY-like_superfamily"/>
</dbReference>
<dbReference type="Gene3D" id="1.10.287.130">
    <property type="match status" value="1"/>
</dbReference>
<dbReference type="PANTHER" id="PTHR45339">
    <property type="entry name" value="HYBRID SIGNAL TRANSDUCTION HISTIDINE KINASE J"/>
    <property type="match status" value="1"/>
</dbReference>
<keyword evidence="9 14" id="KW-1133">Transmembrane helix</keyword>
<dbReference type="PROSITE" id="PS50110">
    <property type="entry name" value="RESPONSE_REGULATORY"/>
    <property type="match status" value="1"/>
</dbReference>
<keyword evidence="8" id="KW-0067">ATP-binding</keyword>
<dbReference type="Proteomes" id="UP000282106">
    <property type="component" value="Unassembled WGS sequence"/>
</dbReference>
<dbReference type="InterPro" id="IPR001789">
    <property type="entry name" value="Sig_transdc_resp-reg_receiver"/>
</dbReference>
<dbReference type="AlphaFoldDB" id="A0A3N0VLJ8"/>
<feature type="transmembrane region" description="Helical" evidence="14">
    <location>
        <begin position="20"/>
        <end position="40"/>
    </location>
</feature>
<evidence type="ECO:0000256" key="2">
    <source>
        <dbReference type="ARBA" id="ARBA00004651"/>
    </source>
</evidence>
<protein>
    <recommendedName>
        <fullName evidence="3">histidine kinase</fullName>
        <ecNumber evidence="3">2.7.13.3</ecNumber>
    </recommendedName>
</protein>
<evidence type="ECO:0000256" key="6">
    <source>
        <dbReference type="ARBA" id="ARBA00022692"/>
    </source>
</evidence>
<keyword evidence="11 14" id="KW-0472">Membrane</keyword>
<keyword evidence="4" id="KW-1003">Cell membrane</keyword>
<evidence type="ECO:0000256" key="1">
    <source>
        <dbReference type="ARBA" id="ARBA00000085"/>
    </source>
</evidence>
<evidence type="ECO:0000256" key="7">
    <source>
        <dbReference type="ARBA" id="ARBA00022741"/>
    </source>
</evidence>
<dbReference type="SMART" id="SM00387">
    <property type="entry name" value="HATPase_c"/>
    <property type="match status" value="1"/>
</dbReference>
<feature type="modified residue" description="4-aspartylphosphate" evidence="13">
    <location>
        <position position="796"/>
    </location>
</feature>
<dbReference type="Pfam" id="PF00072">
    <property type="entry name" value="Response_reg"/>
    <property type="match status" value="1"/>
</dbReference>
<comment type="catalytic activity">
    <reaction evidence="1">
        <text>ATP + protein L-histidine = ADP + protein N-phospho-L-histidine.</text>
        <dbReference type="EC" id="2.7.13.3"/>
    </reaction>
</comment>
<dbReference type="SUPFAM" id="SSF47384">
    <property type="entry name" value="Homodimeric domain of signal transducing histidine kinase"/>
    <property type="match status" value="1"/>
</dbReference>
<dbReference type="CDD" id="cd16922">
    <property type="entry name" value="HATPase_EvgS-ArcB-TorS-like"/>
    <property type="match status" value="1"/>
</dbReference>
<evidence type="ECO:0000256" key="13">
    <source>
        <dbReference type="PROSITE-ProRule" id="PRU00169"/>
    </source>
</evidence>
<feature type="transmembrane region" description="Helical" evidence="14">
    <location>
        <begin position="304"/>
        <end position="325"/>
    </location>
</feature>
<evidence type="ECO:0000259" key="17">
    <source>
        <dbReference type="PROSITE" id="PS50894"/>
    </source>
</evidence>
<feature type="domain" description="Response regulatory" evidence="16">
    <location>
        <begin position="747"/>
        <end position="867"/>
    </location>
</feature>